<protein>
    <submittedName>
        <fullName evidence="2">Uncharacterized protein</fullName>
    </submittedName>
</protein>
<feature type="region of interest" description="Disordered" evidence="1">
    <location>
        <begin position="1"/>
        <end position="29"/>
    </location>
</feature>
<evidence type="ECO:0000313" key="3">
    <source>
        <dbReference type="Proteomes" id="UP000887013"/>
    </source>
</evidence>
<dbReference type="AlphaFoldDB" id="A0A8X6RA68"/>
<reference evidence="2" key="1">
    <citation type="submission" date="2020-08" db="EMBL/GenBank/DDBJ databases">
        <title>Multicomponent nature underlies the extraordinary mechanical properties of spider dragline silk.</title>
        <authorList>
            <person name="Kono N."/>
            <person name="Nakamura H."/>
            <person name="Mori M."/>
            <person name="Yoshida Y."/>
            <person name="Ohtoshi R."/>
            <person name="Malay A.D."/>
            <person name="Moran D.A.P."/>
            <person name="Tomita M."/>
            <person name="Numata K."/>
            <person name="Arakawa K."/>
        </authorList>
    </citation>
    <scope>NUCLEOTIDE SEQUENCE</scope>
</reference>
<gene>
    <name evidence="2" type="ORF">NPIL_403681</name>
</gene>
<evidence type="ECO:0000313" key="2">
    <source>
        <dbReference type="EMBL" id="GFU62629.1"/>
    </source>
</evidence>
<accession>A0A8X6RA68</accession>
<evidence type="ECO:0000256" key="1">
    <source>
        <dbReference type="SAM" id="MobiDB-lite"/>
    </source>
</evidence>
<keyword evidence="3" id="KW-1185">Reference proteome</keyword>
<organism evidence="2 3">
    <name type="scientific">Nephila pilipes</name>
    <name type="common">Giant wood spider</name>
    <name type="synonym">Nephila maculata</name>
    <dbReference type="NCBI Taxonomy" id="299642"/>
    <lineage>
        <taxon>Eukaryota</taxon>
        <taxon>Metazoa</taxon>
        <taxon>Ecdysozoa</taxon>
        <taxon>Arthropoda</taxon>
        <taxon>Chelicerata</taxon>
        <taxon>Arachnida</taxon>
        <taxon>Araneae</taxon>
        <taxon>Araneomorphae</taxon>
        <taxon>Entelegynae</taxon>
        <taxon>Araneoidea</taxon>
        <taxon>Nephilidae</taxon>
        <taxon>Nephila</taxon>
    </lineage>
</organism>
<proteinExistence type="predicted"/>
<sequence length="76" mass="8498">MKSRSHTLDAYSKNFRSQRQPIDPISPSGLHLDNTPADVAASSNAFIHLLEHSSKMEMIPSIIERIVQTKATNDNH</sequence>
<dbReference type="EMBL" id="BMAW01041170">
    <property type="protein sequence ID" value="GFU62629.1"/>
    <property type="molecule type" value="Genomic_DNA"/>
</dbReference>
<comment type="caution">
    <text evidence="2">The sequence shown here is derived from an EMBL/GenBank/DDBJ whole genome shotgun (WGS) entry which is preliminary data.</text>
</comment>
<name>A0A8X6RA68_NEPPI</name>
<dbReference type="Proteomes" id="UP000887013">
    <property type="component" value="Unassembled WGS sequence"/>
</dbReference>